<name>A0A518GSR1_9PLAN</name>
<dbReference type="EMBL" id="CP036299">
    <property type="protein sequence ID" value="QDV31624.1"/>
    <property type="molecule type" value="Genomic_DNA"/>
</dbReference>
<reference evidence="1 2" key="1">
    <citation type="submission" date="2019-02" db="EMBL/GenBank/DDBJ databases">
        <title>Deep-cultivation of Planctomycetes and their phenomic and genomic characterization uncovers novel biology.</title>
        <authorList>
            <person name="Wiegand S."/>
            <person name="Jogler M."/>
            <person name="Boedeker C."/>
            <person name="Pinto D."/>
            <person name="Vollmers J."/>
            <person name="Rivas-Marin E."/>
            <person name="Kohn T."/>
            <person name="Peeters S.H."/>
            <person name="Heuer A."/>
            <person name="Rast P."/>
            <person name="Oberbeckmann S."/>
            <person name="Bunk B."/>
            <person name="Jeske O."/>
            <person name="Meyerdierks A."/>
            <person name="Storesund J.E."/>
            <person name="Kallscheuer N."/>
            <person name="Luecker S."/>
            <person name="Lage O.M."/>
            <person name="Pohl T."/>
            <person name="Merkel B.J."/>
            <person name="Hornburger P."/>
            <person name="Mueller R.-W."/>
            <person name="Bruemmer F."/>
            <person name="Labrenz M."/>
            <person name="Spormann A.M."/>
            <person name="Op den Camp H."/>
            <person name="Overmann J."/>
            <person name="Amann R."/>
            <person name="Jetten M.S.M."/>
            <person name="Mascher T."/>
            <person name="Medema M.H."/>
            <person name="Devos D.P."/>
            <person name="Kaster A.-K."/>
            <person name="Ovreas L."/>
            <person name="Rohde M."/>
            <person name="Galperin M.Y."/>
            <person name="Jogler C."/>
        </authorList>
    </citation>
    <scope>NUCLEOTIDE SEQUENCE [LARGE SCALE GENOMIC DNA]</scope>
    <source>
        <strain evidence="1 2">Spb1</strain>
    </source>
</reference>
<dbReference type="Proteomes" id="UP000315349">
    <property type="component" value="Chromosome"/>
</dbReference>
<sequence length="48" mass="4864">MTTEAGIPLGVGEVVPRCVVGDSLVCGKISYFKVKAGSLTISPPLSAD</sequence>
<keyword evidence="2" id="KW-1185">Reference proteome</keyword>
<protein>
    <submittedName>
        <fullName evidence="1">Uncharacterized protein</fullName>
    </submittedName>
</protein>
<organism evidence="1 2">
    <name type="scientific">Planctopirus ephydatiae</name>
    <dbReference type="NCBI Taxonomy" id="2528019"/>
    <lineage>
        <taxon>Bacteria</taxon>
        <taxon>Pseudomonadati</taxon>
        <taxon>Planctomycetota</taxon>
        <taxon>Planctomycetia</taxon>
        <taxon>Planctomycetales</taxon>
        <taxon>Planctomycetaceae</taxon>
        <taxon>Planctopirus</taxon>
    </lineage>
</organism>
<evidence type="ECO:0000313" key="2">
    <source>
        <dbReference type="Proteomes" id="UP000315349"/>
    </source>
</evidence>
<dbReference type="KEGG" id="peh:Spb1_35690"/>
<evidence type="ECO:0000313" key="1">
    <source>
        <dbReference type="EMBL" id="QDV31624.1"/>
    </source>
</evidence>
<dbReference type="AlphaFoldDB" id="A0A518GSR1"/>
<proteinExistence type="predicted"/>
<accession>A0A518GSR1</accession>
<gene>
    <name evidence="1" type="ORF">Spb1_35690</name>
</gene>